<evidence type="ECO:0000313" key="13">
    <source>
        <dbReference type="Proteomes" id="UP000276349"/>
    </source>
</evidence>
<comment type="caution">
    <text evidence="12">The sequence shown here is derived from an EMBL/GenBank/DDBJ whole genome shotgun (WGS) entry which is preliminary data.</text>
</comment>
<dbReference type="PROSITE" id="PS50893">
    <property type="entry name" value="ABC_TRANSPORTER_2"/>
    <property type="match status" value="2"/>
</dbReference>
<evidence type="ECO:0000256" key="4">
    <source>
        <dbReference type="ARBA" id="ARBA00022475"/>
    </source>
</evidence>
<dbReference type="GO" id="GO:0005524">
    <property type="term" value="F:ATP binding"/>
    <property type="evidence" value="ECO:0007669"/>
    <property type="project" value="UniProtKB-KW"/>
</dbReference>
<evidence type="ECO:0000256" key="9">
    <source>
        <dbReference type="ARBA" id="ARBA00022967"/>
    </source>
</evidence>
<dbReference type="PANTHER" id="PTHR43790">
    <property type="entry name" value="CARBOHYDRATE TRANSPORT ATP-BINDING PROTEIN MG119-RELATED"/>
    <property type="match status" value="1"/>
</dbReference>
<reference evidence="12 13" key="1">
    <citation type="submission" date="2018-12" db="EMBL/GenBank/DDBJ databases">
        <authorList>
            <person name="Yu L."/>
        </authorList>
    </citation>
    <scope>NUCLEOTIDE SEQUENCE [LARGE SCALE GENOMIC DNA]</scope>
    <source>
        <strain evidence="12 13">S5H2222</strain>
    </source>
</reference>
<dbReference type="InterPro" id="IPR017871">
    <property type="entry name" value="ABC_transporter-like_CS"/>
</dbReference>
<keyword evidence="10" id="KW-0472">Membrane</keyword>
<dbReference type="GO" id="GO:0005886">
    <property type="term" value="C:plasma membrane"/>
    <property type="evidence" value="ECO:0007669"/>
    <property type="project" value="UniProtKB-SubCell"/>
</dbReference>
<dbReference type="CDD" id="cd03216">
    <property type="entry name" value="ABC_Carb_Monos_I"/>
    <property type="match status" value="1"/>
</dbReference>
<dbReference type="InterPro" id="IPR027417">
    <property type="entry name" value="P-loop_NTPase"/>
</dbReference>
<sequence length="513" mass="56517">MGEYALQMQGIIKEFPGVRALDNVTFSVRKGEIHALCGENGAGKSTLMKILSGVYPHGTYDGQILVNGQKVQFKSIKESQDAGIAIIYQELALVEEMTVAENLFLSHDLMRAKVINWNKIYVEAQKWLDHIGLNIDPQTKVGDLTVGKQQLIEIAKALTKEIEILILDEPTAALTESDVEILINLLNDLRSKGVTCIYISHKLGEVMTLADTVTILRDGQTISTDPIEELTEDKIITKMVGRELTELFPYEQREISDENVLEVKNYSTVDETGKKVINNVSFTLKKGEILGFSGLMGAGRSELFISLFGGFKGKKFGTVYIDGKETNIKKPADAIKEGLAYVSEDRKRYGLVLGMDITKNTTLTALNKVMKLKVIDQALEIKSVSVITDKVKLKAPSLEAKVGQLSGGNQQKVVLSKWLMNNPKILILDEPTRGIDVGAKYEIYKIINELASQGVGIVIISSELPEVLGMSDRIIVMSQGTITGEFLRDEATQENIMTCATGGKKREQSLVNS</sequence>
<dbReference type="FunFam" id="3.40.50.300:FF:000127">
    <property type="entry name" value="Ribose import ATP-binding protein RbsA"/>
    <property type="match status" value="1"/>
</dbReference>
<keyword evidence="5" id="KW-0762">Sugar transport</keyword>
<gene>
    <name evidence="12" type="ORF">EKG35_04015</name>
</gene>
<dbReference type="CDD" id="cd03215">
    <property type="entry name" value="ABC_Carb_Monos_II"/>
    <property type="match status" value="1"/>
</dbReference>
<feature type="domain" description="ABC transporter" evidence="11">
    <location>
        <begin position="6"/>
        <end position="243"/>
    </location>
</feature>
<dbReference type="PANTHER" id="PTHR43790:SF1">
    <property type="entry name" value="XYLOSE IMPORT ATP-BINDING PROTEIN XYLG"/>
    <property type="match status" value="1"/>
</dbReference>
<proteinExistence type="predicted"/>
<dbReference type="Proteomes" id="UP000276349">
    <property type="component" value="Unassembled WGS sequence"/>
</dbReference>
<evidence type="ECO:0000256" key="10">
    <source>
        <dbReference type="ARBA" id="ARBA00023136"/>
    </source>
</evidence>
<comment type="subcellular location">
    <subcellularLocation>
        <location evidence="2">Cell inner membrane</location>
    </subcellularLocation>
    <subcellularLocation>
        <location evidence="1">Cell membrane</location>
        <topology evidence="1">Peripheral membrane protein</topology>
    </subcellularLocation>
</comment>
<accession>A0A3S0HP79</accession>
<evidence type="ECO:0000256" key="3">
    <source>
        <dbReference type="ARBA" id="ARBA00022448"/>
    </source>
</evidence>
<dbReference type="Gene3D" id="3.40.50.300">
    <property type="entry name" value="P-loop containing nucleotide triphosphate hydrolases"/>
    <property type="match status" value="2"/>
</dbReference>
<dbReference type="InterPro" id="IPR003439">
    <property type="entry name" value="ABC_transporter-like_ATP-bd"/>
</dbReference>
<organism evidence="12 13">
    <name type="scientific">Lysinibacillus telephonicus</name>
    <dbReference type="NCBI Taxonomy" id="1714840"/>
    <lineage>
        <taxon>Bacteria</taxon>
        <taxon>Bacillati</taxon>
        <taxon>Bacillota</taxon>
        <taxon>Bacilli</taxon>
        <taxon>Bacillales</taxon>
        <taxon>Bacillaceae</taxon>
        <taxon>Lysinibacillus</taxon>
    </lineage>
</organism>
<dbReference type="Pfam" id="PF00005">
    <property type="entry name" value="ABC_tran"/>
    <property type="match status" value="2"/>
</dbReference>
<dbReference type="OrthoDB" id="9771863at2"/>
<protein>
    <submittedName>
        <fullName evidence="12">Xylose ABC transporter ATP-binding protein</fullName>
    </submittedName>
</protein>
<evidence type="ECO:0000259" key="11">
    <source>
        <dbReference type="PROSITE" id="PS50893"/>
    </source>
</evidence>
<dbReference type="InterPro" id="IPR003593">
    <property type="entry name" value="AAA+_ATPase"/>
</dbReference>
<dbReference type="NCBIfam" id="NF010069">
    <property type="entry name" value="PRK13549.1"/>
    <property type="match status" value="1"/>
</dbReference>
<keyword evidence="4" id="KW-1003">Cell membrane</keyword>
<dbReference type="AlphaFoldDB" id="A0A3S0HP79"/>
<dbReference type="EMBL" id="RXNR01000008">
    <property type="protein sequence ID" value="RTQ95046.1"/>
    <property type="molecule type" value="Genomic_DNA"/>
</dbReference>
<dbReference type="FunFam" id="3.40.50.300:FF:000126">
    <property type="entry name" value="Galactose/methyl galactoside import ATP-binding protein MglA"/>
    <property type="match status" value="1"/>
</dbReference>
<keyword evidence="8 12" id="KW-0067">ATP-binding</keyword>
<evidence type="ECO:0000313" key="12">
    <source>
        <dbReference type="EMBL" id="RTQ95046.1"/>
    </source>
</evidence>
<evidence type="ECO:0000256" key="2">
    <source>
        <dbReference type="ARBA" id="ARBA00004533"/>
    </source>
</evidence>
<feature type="domain" description="ABC transporter" evidence="11">
    <location>
        <begin position="261"/>
        <end position="504"/>
    </location>
</feature>
<keyword evidence="7" id="KW-0547">Nucleotide-binding</keyword>
<dbReference type="GO" id="GO:0016887">
    <property type="term" value="F:ATP hydrolysis activity"/>
    <property type="evidence" value="ECO:0007669"/>
    <property type="project" value="InterPro"/>
</dbReference>
<keyword evidence="6" id="KW-0677">Repeat</keyword>
<keyword evidence="3" id="KW-0813">Transport</keyword>
<evidence type="ECO:0000256" key="7">
    <source>
        <dbReference type="ARBA" id="ARBA00022741"/>
    </source>
</evidence>
<evidence type="ECO:0000256" key="1">
    <source>
        <dbReference type="ARBA" id="ARBA00004202"/>
    </source>
</evidence>
<evidence type="ECO:0000256" key="6">
    <source>
        <dbReference type="ARBA" id="ARBA00022737"/>
    </source>
</evidence>
<keyword evidence="9" id="KW-1278">Translocase</keyword>
<dbReference type="InterPro" id="IPR050107">
    <property type="entry name" value="ABC_carbohydrate_import_ATPase"/>
</dbReference>
<dbReference type="PROSITE" id="PS00211">
    <property type="entry name" value="ABC_TRANSPORTER_1"/>
    <property type="match status" value="1"/>
</dbReference>
<name>A0A3S0HP79_9BACI</name>
<evidence type="ECO:0000256" key="8">
    <source>
        <dbReference type="ARBA" id="ARBA00022840"/>
    </source>
</evidence>
<keyword evidence="13" id="KW-1185">Reference proteome</keyword>
<evidence type="ECO:0000256" key="5">
    <source>
        <dbReference type="ARBA" id="ARBA00022597"/>
    </source>
</evidence>
<dbReference type="SMART" id="SM00382">
    <property type="entry name" value="AAA"/>
    <property type="match status" value="2"/>
</dbReference>
<dbReference type="GO" id="GO:0015749">
    <property type="term" value="P:monosaccharide transmembrane transport"/>
    <property type="evidence" value="ECO:0007669"/>
    <property type="project" value="UniProtKB-ARBA"/>
</dbReference>
<dbReference type="SUPFAM" id="SSF52540">
    <property type="entry name" value="P-loop containing nucleoside triphosphate hydrolases"/>
    <property type="match status" value="2"/>
</dbReference>
<dbReference type="RefSeq" id="WP_126293040.1">
    <property type="nucleotide sequence ID" value="NZ_CP185866.1"/>
</dbReference>